<name>A0A9W6X1Z1_9STRA</name>
<feature type="region of interest" description="Disordered" evidence="1">
    <location>
        <begin position="258"/>
        <end position="293"/>
    </location>
</feature>
<evidence type="ECO:0000256" key="1">
    <source>
        <dbReference type="SAM" id="MobiDB-lite"/>
    </source>
</evidence>
<feature type="compositionally biased region" description="Low complexity" evidence="1">
    <location>
        <begin position="57"/>
        <end position="71"/>
    </location>
</feature>
<gene>
    <name evidence="2" type="ORF">Pfra01_000512000</name>
</gene>
<evidence type="ECO:0000313" key="3">
    <source>
        <dbReference type="Proteomes" id="UP001165121"/>
    </source>
</evidence>
<dbReference type="OrthoDB" id="124815at2759"/>
<reference evidence="2" key="1">
    <citation type="submission" date="2023-04" db="EMBL/GenBank/DDBJ databases">
        <title>Phytophthora fragariaefolia NBRC 109709.</title>
        <authorList>
            <person name="Ichikawa N."/>
            <person name="Sato H."/>
            <person name="Tonouchi N."/>
        </authorList>
    </citation>
    <scope>NUCLEOTIDE SEQUENCE</scope>
    <source>
        <strain evidence="2">NBRC 109709</strain>
    </source>
</reference>
<protein>
    <submittedName>
        <fullName evidence="2">Unnamed protein product</fullName>
    </submittedName>
</protein>
<evidence type="ECO:0000313" key="2">
    <source>
        <dbReference type="EMBL" id="GMF26711.1"/>
    </source>
</evidence>
<proteinExistence type="predicted"/>
<comment type="caution">
    <text evidence="2">The sequence shown here is derived from an EMBL/GenBank/DDBJ whole genome shotgun (WGS) entry which is preliminary data.</text>
</comment>
<keyword evidence="3" id="KW-1185">Reference proteome</keyword>
<dbReference type="AlphaFoldDB" id="A0A9W6X1Z1"/>
<organism evidence="2 3">
    <name type="scientific">Phytophthora fragariaefolia</name>
    <dbReference type="NCBI Taxonomy" id="1490495"/>
    <lineage>
        <taxon>Eukaryota</taxon>
        <taxon>Sar</taxon>
        <taxon>Stramenopiles</taxon>
        <taxon>Oomycota</taxon>
        <taxon>Peronosporomycetes</taxon>
        <taxon>Peronosporales</taxon>
        <taxon>Peronosporaceae</taxon>
        <taxon>Phytophthora</taxon>
    </lineage>
</organism>
<sequence>MKQIIESSIAVTTLHSDENADKFSGEDGQCSGAAVACVRGRLELTESKYESSPDEAPGSSSQTTSGTTGPPARDTSPRVLRTPDPSHERPAGLSVVREFSEPPGPPQREADSSMEEAVVTNDLDGDQSRQIELELQAPASRRPVARPIRTPSLRDYGFQPRDPAETARQAALQLLNTYVIGLTARTSEELAQSIALRERFLTPQVTTLSEYRERLRVEGQRGSVPSMRTYPVVLQPGEDSTYFQSRPRVGDVHDATLSTQASPVQEEGVAVARGQPRSVGADPAAHQPKAGKR</sequence>
<dbReference type="Proteomes" id="UP001165121">
    <property type="component" value="Unassembled WGS sequence"/>
</dbReference>
<accession>A0A9W6X1Z1</accession>
<dbReference type="EMBL" id="BSXT01000410">
    <property type="protein sequence ID" value="GMF26711.1"/>
    <property type="molecule type" value="Genomic_DNA"/>
</dbReference>
<feature type="region of interest" description="Disordered" evidence="1">
    <location>
        <begin position="46"/>
        <end position="126"/>
    </location>
</feature>